<dbReference type="EMBL" id="JAFEKC020000020">
    <property type="protein sequence ID" value="KAK0508605.1"/>
    <property type="molecule type" value="Genomic_DNA"/>
</dbReference>
<dbReference type="Proteomes" id="UP001166286">
    <property type="component" value="Unassembled WGS sequence"/>
</dbReference>
<gene>
    <name evidence="2" type="ORF">JMJ35_008881</name>
</gene>
<dbReference type="AlphaFoldDB" id="A0AA39V6R0"/>
<feature type="transmembrane region" description="Helical" evidence="1">
    <location>
        <begin position="213"/>
        <end position="233"/>
    </location>
</feature>
<protein>
    <submittedName>
        <fullName evidence="2">Uncharacterized protein</fullName>
    </submittedName>
</protein>
<sequence length="350" mass="39704">MSSDTLINGTLSNLNSTLSGTYTNSTDGTVTLTGSHFKNPLFLTPIAINATCALAFIILTTASWLKKRDIQGSRRVFAAMMTLLVAMTSSFIRTLLDEVIHEYEFSVPKAYLILPSLKPVLDNATMIGLIAMIYHIAKNRNQWVCGDPTGYLWWQRAHHLAVTTLTLFALADTVLYIYAQVLLWGQIDVSQVNPKILQAANSYGQVHITYTTLYLVVTIEILVWAICIAWKAWQQNLRSRIITYIVLLISPFLIIRSATILVFAVLYTYESHTEARWTGVLETALWALPSIAIFTGLVLIQYRRDWQPDYRYDNANEIPEHGPVTETVNVVTEWPDESWKGPHIQRYYSH</sequence>
<proteinExistence type="predicted"/>
<feature type="transmembrane region" description="Helical" evidence="1">
    <location>
        <begin position="245"/>
        <end position="269"/>
    </location>
</feature>
<evidence type="ECO:0000313" key="2">
    <source>
        <dbReference type="EMBL" id="KAK0508605.1"/>
    </source>
</evidence>
<reference evidence="2" key="1">
    <citation type="submission" date="2023-03" db="EMBL/GenBank/DDBJ databases">
        <title>Complete genome of Cladonia borealis.</title>
        <authorList>
            <person name="Park H."/>
        </authorList>
    </citation>
    <scope>NUCLEOTIDE SEQUENCE</scope>
    <source>
        <strain evidence="2">ANT050790</strain>
    </source>
</reference>
<comment type="caution">
    <text evidence="2">The sequence shown here is derived from an EMBL/GenBank/DDBJ whole genome shotgun (WGS) entry which is preliminary data.</text>
</comment>
<evidence type="ECO:0000313" key="3">
    <source>
        <dbReference type="Proteomes" id="UP001166286"/>
    </source>
</evidence>
<feature type="transmembrane region" description="Helical" evidence="1">
    <location>
        <begin position="42"/>
        <end position="65"/>
    </location>
</feature>
<feature type="transmembrane region" description="Helical" evidence="1">
    <location>
        <begin position="158"/>
        <end position="179"/>
    </location>
</feature>
<accession>A0AA39V6R0</accession>
<organism evidence="2 3">
    <name type="scientific">Cladonia borealis</name>
    <dbReference type="NCBI Taxonomy" id="184061"/>
    <lineage>
        <taxon>Eukaryota</taxon>
        <taxon>Fungi</taxon>
        <taxon>Dikarya</taxon>
        <taxon>Ascomycota</taxon>
        <taxon>Pezizomycotina</taxon>
        <taxon>Lecanoromycetes</taxon>
        <taxon>OSLEUM clade</taxon>
        <taxon>Lecanoromycetidae</taxon>
        <taxon>Lecanorales</taxon>
        <taxon>Lecanorineae</taxon>
        <taxon>Cladoniaceae</taxon>
        <taxon>Cladonia</taxon>
    </lineage>
</organism>
<feature type="transmembrane region" description="Helical" evidence="1">
    <location>
        <begin position="284"/>
        <end position="302"/>
    </location>
</feature>
<evidence type="ECO:0000256" key="1">
    <source>
        <dbReference type="SAM" id="Phobius"/>
    </source>
</evidence>
<keyword evidence="1" id="KW-0812">Transmembrane</keyword>
<keyword evidence="3" id="KW-1185">Reference proteome</keyword>
<feature type="transmembrane region" description="Helical" evidence="1">
    <location>
        <begin position="77"/>
        <end position="96"/>
    </location>
</feature>
<keyword evidence="1" id="KW-1133">Transmembrane helix</keyword>
<keyword evidence="1" id="KW-0472">Membrane</keyword>
<name>A0AA39V6R0_9LECA</name>
<feature type="transmembrane region" description="Helical" evidence="1">
    <location>
        <begin position="116"/>
        <end position="137"/>
    </location>
</feature>